<dbReference type="EMBL" id="JACHHI010000001">
    <property type="protein sequence ID" value="MBB6477007.1"/>
    <property type="molecule type" value="Genomic_DNA"/>
</dbReference>
<dbReference type="GeneID" id="93485317"/>
<gene>
    <name evidence="1" type="ORF">HNR45_000029</name>
</gene>
<dbReference type="RefSeq" id="WP_200841482.1">
    <property type="nucleotide sequence ID" value="NZ_CABWNB010000001.1"/>
</dbReference>
<evidence type="ECO:0000313" key="1">
    <source>
        <dbReference type="EMBL" id="MBB6477007.1"/>
    </source>
</evidence>
<dbReference type="Proteomes" id="UP000591941">
    <property type="component" value="Unassembled WGS sequence"/>
</dbReference>
<name>A0A841R1L6_9FIRM</name>
<keyword evidence="2" id="KW-1185">Reference proteome</keyword>
<sequence length="136" mass="14969">MLNESPANLIRAMVAQTTAAGKPSDLVFGVVTSDDPLEIKIDDKRTLDADFIMLSDMVRDYEVDISVSHMTETKGGGSGDASYESHAHAYRGRKKITVHNKLKNGEKVIMLRQAGGQLFYVLCRVAEHAELTGEWS</sequence>
<reference evidence="1 2" key="1">
    <citation type="submission" date="2020-08" db="EMBL/GenBank/DDBJ databases">
        <title>Genomic Encyclopedia of Type Strains, Phase IV (KMG-IV): sequencing the most valuable type-strain genomes for metagenomic binning, comparative biology and taxonomic classification.</title>
        <authorList>
            <person name="Goeker M."/>
        </authorList>
    </citation>
    <scope>NUCLEOTIDE SEQUENCE [LARGE SCALE GENOMIC DNA]</scope>
    <source>
        <strain evidence="1 2">DSM 21255</strain>
    </source>
</reference>
<evidence type="ECO:0000313" key="2">
    <source>
        <dbReference type="Proteomes" id="UP000591941"/>
    </source>
</evidence>
<dbReference type="AlphaFoldDB" id="A0A841R1L6"/>
<comment type="caution">
    <text evidence="1">The sequence shown here is derived from an EMBL/GenBank/DDBJ whole genome shotgun (WGS) entry which is preliminary data.</text>
</comment>
<evidence type="ECO:0008006" key="3">
    <source>
        <dbReference type="Google" id="ProtNLM"/>
    </source>
</evidence>
<organism evidence="1 2">
    <name type="scientific">Negativicoccus succinicivorans</name>
    <dbReference type="NCBI Taxonomy" id="620903"/>
    <lineage>
        <taxon>Bacteria</taxon>
        <taxon>Bacillati</taxon>
        <taxon>Bacillota</taxon>
        <taxon>Negativicutes</taxon>
        <taxon>Veillonellales</taxon>
        <taxon>Veillonellaceae</taxon>
        <taxon>Negativicoccus</taxon>
    </lineage>
</organism>
<accession>A0A841R1L6</accession>
<dbReference type="InterPro" id="IPR022555">
    <property type="entry name" value="DUF2577"/>
</dbReference>
<dbReference type="Pfam" id="PF10844">
    <property type="entry name" value="DUF2577"/>
    <property type="match status" value="1"/>
</dbReference>
<protein>
    <recommendedName>
        <fullName evidence="3">DUF2577 domain-containing protein</fullName>
    </recommendedName>
</protein>
<proteinExistence type="predicted"/>